<dbReference type="Proteomes" id="UP000799772">
    <property type="component" value="Unassembled WGS sequence"/>
</dbReference>
<comment type="caution">
    <text evidence="1">The sequence shown here is derived from an EMBL/GenBank/DDBJ whole genome shotgun (WGS) entry which is preliminary data.</text>
</comment>
<dbReference type="AlphaFoldDB" id="A0A9P4IIP1"/>
<dbReference type="InterPro" id="IPR039556">
    <property type="entry name" value="ICL/PEPM"/>
</dbReference>
<name>A0A9P4IIP1_9PEZI</name>
<dbReference type="Gene3D" id="3.20.20.60">
    <property type="entry name" value="Phosphoenolpyruvate-binding domains"/>
    <property type="match status" value="1"/>
</dbReference>
<protein>
    <submittedName>
        <fullName evidence="1">Phosphoenolpyruvate/pyruvate domain-containing protein</fullName>
    </submittedName>
</protein>
<dbReference type="InterPro" id="IPR015813">
    <property type="entry name" value="Pyrv/PenolPyrv_kinase-like_dom"/>
</dbReference>
<evidence type="ECO:0000313" key="1">
    <source>
        <dbReference type="EMBL" id="KAF2100342.1"/>
    </source>
</evidence>
<accession>A0A9P4IIP1</accession>
<dbReference type="InterPro" id="IPR040442">
    <property type="entry name" value="Pyrv_kinase-like_dom_sf"/>
</dbReference>
<reference evidence="1" key="1">
    <citation type="journal article" date="2020" name="Stud. Mycol.">
        <title>101 Dothideomycetes genomes: a test case for predicting lifestyles and emergence of pathogens.</title>
        <authorList>
            <person name="Haridas S."/>
            <person name="Albert R."/>
            <person name="Binder M."/>
            <person name="Bloem J."/>
            <person name="Labutti K."/>
            <person name="Salamov A."/>
            <person name="Andreopoulos B."/>
            <person name="Baker S."/>
            <person name="Barry K."/>
            <person name="Bills G."/>
            <person name="Bluhm B."/>
            <person name="Cannon C."/>
            <person name="Castanera R."/>
            <person name="Culley D."/>
            <person name="Daum C."/>
            <person name="Ezra D."/>
            <person name="Gonzalez J."/>
            <person name="Henrissat B."/>
            <person name="Kuo A."/>
            <person name="Liang C."/>
            <person name="Lipzen A."/>
            <person name="Lutzoni F."/>
            <person name="Magnuson J."/>
            <person name="Mondo S."/>
            <person name="Nolan M."/>
            <person name="Ohm R."/>
            <person name="Pangilinan J."/>
            <person name="Park H.-J."/>
            <person name="Ramirez L."/>
            <person name="Alfaro M."/>
            <person name="Sun H."/>
            <person name="Tritt A."/>
            <person name="Yoshinaga Y."/>
            <person name="Zwiers L.-H."/>
            <person name="Turgeon B."/>
            <person name="Goodwin S."/>
            <person name="Spatafora J."/>
            <person name="Crous P."/>
            <person name="Grigoriev I."/>
        </authorList>
    </citation>
    <scope>NUCLEOTIDE SEQUENCE</scope>
    <source>
        <strain evidence="1">CBS 133067</strain>
    </source>
</reference>
<evidence type="ECO:0000313" key="2">
    <source>
        <dbReference type="Proteomes" id="UP000799772"/>
    </source>
</evidence>
<dbReference type="PANTHER" id="PTHR42905">
    <property type="entry name" value="PHOSPHOENOLPYRUVATE CARBOXYLASE"/>
    <property type="match status" value="1"/>
</dbReference>
<dbReference type="Pfam" id="PF13714">
    <property type="entry name" value="PEP_mutase"/>
    <property type="match status" value="1"/>
</dbReference>
<dbReference type="GO" id="GO:0003824">
    <property type="term" value="F:catalytic activity"/>
    <property type="evidence" value="ECO:0007669"/>
    <property type="project" value="InterPro"/>
</dbReference>
<organism evidence="1 2">
    <name type="scientific">Rhizodiscina lignyota</name>
    <dbReference type="NCBI Taxonomy" id="1504668"/>
    <lineage>
        <taxon>Eukaryota</taxon>
        <taxon>Fungi</taxon>
        <taxon>Dikarya</taxon>
        <taxon>Ascomycota</taxon>
        <taxon>Pezizomycotina</taxon>
        <taxon>Dothideomycetes</taxon>
        <taxon>Pleosporomycetidae</taxon>
        <taxon>Aulographales</taxon>
        <taxon>Rhizodiscinaceae</taxon>
        <taxon>Rhizodiscina</taxon>
    </lineage>
</organism>
<gene>
    <name evidence="1" type="ORF">NA57DRAFT_64944</name>
</gene>
<dbReference type="EMBL" id="ML978124">
    <property type="protein sequence ID" value="KAF2100342.1"/>
    <property type="molecule type" value="Genomic_DNA"/>
</dbReference>
<dbReference type="SUPFAM" id="SSF51621">
    <property type="entry name" value="Phosphoenolpyruvate/pyruvate domain"/>
    <property type="match status" value="1"/>
</dbReference>
<dbReference type="OrthoDB" id="429143at2759"/>
<sequence>MALNELAQSFRDLHKPGQPLLLANVYDGITARAIASIGSCQALATSLSSVAAAQGLSPDRLDMDTNLRAGRVVARIARDFNLPLSIEFGSGYGDQLEQGMKQIIDLGAVGINLDDADTQTSKLYSIDEAASRIRRAVRASVSSGVPDFVVNARTDTLMHGGTIEDAITRGKAYLDAGAFNVFVLGGSERGGITTVEVMELTEAFNGQLNVSVKLAKGGLTVKDLAGIGVSRCSIGPQLQFVGAKAAVEVAEEFLKGGLR</sequence>
<keyword evidence="2" id="KW-1185">Reference proteome</keyword>
<dbReference type="CDD" id="cd00377">
    <property type="entry name" value="ICL_PEPM"/>
    <property type="match status" value="1"/>
</dbReference>
<dbReference type="PANTHER" id="PTHR42905:SF16">
    <property type="entry name" value="CARBOXYPHOSPHONOENOLPYRUVATE PHOSPHONOMUTASE-LIKE PROTEIN (AFU_ORTHOLOGUE AFUA_5G07230)"/>
    <property type="match status" value="1"/>
</dbReference>
<proteinExistence type="predicted"/>